<dbReference type="Pfam" id="PF00924">
    <property type="entry name" value="MS_channel_2nd"/>
    <property type="match status" value="1"/>
</dbReference>
<evidence type="ECO:0000313" key="12">
    <source>
        <dbReference type="Proteomes" id="UP000664277"/>
    </source>
</evidence>
<dbReference type="Gene3D" id="3.30.70.100">
    <property type="match status" value="1"/>
</dbReference>
<evidence type="ECO:0000256" key="6">
    <source>
        <dbReference type="ARBA" id="ARBA00023136"/>
    </source>
</evidence>
<sequence length="286" mass="30926">MNPNFQLFNQLSQLNQILNAQFLPIGKTTVSLTMLIYVAVLFFFLVIATARAKTWFERELLSRTKIEPGMRAAAGSFLRGFVLFVGFIVILQTAGIDLSALTVVAGAVGLGVSLGLQGLISNVVSGVIIVLEGPFKVGDRIEFDGTIGSVMRVALRTTTIVTNDNVAIIVPNSELLKGKITNWSCNASDVKHSVRFTFPVSADGLLPPSTVIEAILEAANAHAGVLSEPAPEVVLQDLGEKANSYLLRVYTSEFLSKPSTLRSELNHLIFDAFRKRNIKFSAGDKS</sequence>
<evidence type="ECO:0000256" key="1">
    <source>
        <dbReference type="ARBA" id="ARBA00004651"/>
    </source>
</evidence>
<dbReference type="SUPFAM" id="SSF82861">
    <property type="entry name" value="Mechanosensitive channel protein MscS (YggB), transmembrane region"/>
    <property type="match status" value="1"/>
</dbReference>
<keyword evidence="6 7" id="KW-0472">Membrane</keyword>
<dbReference type="InterPro" id="IPR011014">
    <property type="entry name" value="MscS_channel_TM-2"/>
</dbReference>
<feature type="transmembrane region" description="Helical" evidence="7">
    <location>
        <begin position="103"/>
        <end position="131"/>
    </location>
</feature>
<evidence type="ECO:0000256" key="7">
    <source>
        <dbReference type="SAM" id="Phobius"/>
    </source>
</evidence>
<evidence type="ECO:0000256" key="2">
    <source>
        <dbReference type="ARBA" id="ARBA00008017"/>
    </source>
</evidence>
<evidence type="ECO:0000256" key="5">
    <source>
        <dbReference type="ARBA" id="ARBA00022989"/>
    </source>
</evidence>
<evidence type="ECO:0000256" key="3">
    <source>
        <dbReference type="ARBA" id="ARBA00022475"/>
    </source>
</evidence>
<keyword evidence="4 7" id="KW-0812">Transmembrane</keyword>
<feature type="domain" description="Mechanosensitive ion channel MscS" evidence="8">
    <location>
        <begin position="119"/>
        <end position="184"/>
    </location>
</feature>
<dbReference type="InterPro" id="IPR049142">
    <property type="entry name" value="MS_channel_1st"/>
</dbReference>
<name>A0A8J7TQ02_9BACT</name>
<dbReference type="InterPro" id="IPR023408">
    <property type="entry name" value="MscS_beta-dom_sf"/>
</dbReference>
<feature type="domain" description="Mechanosensitive ion channel MscS C-terminal" evidence="9">
    <location>
        <begin position="208"/>
        <end position="280"/>
    </location>
</feature>
<dbReference type="Gene3D" id="2.30.30.60">
    <property type="match status" value="1"/>
</dbReference>
<dbReference type="InterPro" id="IPR011066">
    <property type="entry name" value="MscS_channel_C_sf"/>
</dbReference>
<dbReference type="EMBL" id="JAFLCK010000042">
    <property type="protein sequence ID" value="MBN8662548.1"/>
    <property type="molecule type" value="Genomic_DNA"/>
</dbReference>
<dbReference type="InterPro" id="IPR049278">
    <property type="entry name" value="MS_channel_C"/>
</dbReference>
<dbReference type="Gene3D" id="1.10.287.1260">
    <property type="match status" value="1"/>
</dbReference>
<feature type="transmembrane region" description="Helical" evidence="7">
    <location>
        <begin position="72"/>
        <end position="91"/>
    </location>
</feature>
<dbReference type="SUPFAM" id="SSF50182">
    <property type="entry name" value="Sm-like ribonucleoproteins"/>
    <property type="match status" value="1"/>
</dbReference>
<accession>A0A8J7TQ02</accession>
<dbReference type="PANTHER" id="PTHR30347">
    <property type="entry name" value="POTASSIUM CHANNEL RELATED"/>
    <property type="match status" value="1"/>
</dbReference>
<dbReference type="SUPFAM" id="SSF82689">
    <property type="entry name" value="Mechanosensitive channel protein MscS (YggB), C-terminal domain"/>
    <property type="match status" value="1"/>
</dbReference>
<dbReference type="PROSITE" id="PS01246">
    <property type="entry name" value="UPF0003"/>
    <property type="match status" value="1"/>
</dbReference>
<evidence type="ECO:0000259" key="10">
    <source>
        <dbReference type="Pfam" id="PF21088"/>
    </source>
</evidence>
<dbReference type="Pfam" id="PF21088">
    <property type="entry name" value="MS_channel_1st"/>
    <property type="match status" value="1"/>
</dbReference>
<dbReference type="Proteomes" id="UP000664277">
    <property type="component" value="Unassembled WGS sequence"/>
</dbReference>
<dbReference type="Pfam" id="PF21082">
    <property type="entry name" value="MS_channel_3rd"/>
    <property type="match status" value="1"/>
</dbReference>
<dbReference type="InterPro" id="IPR052702">
    <property type="entry name" value="MscS-like_channel"/>
</dbReference>
<protein>
    <submittedName>
        <fullName evidence="11">Mechanosensitive ion channel</fullName>
    </submittedName>
</protein>
<feature type="domain" description="Mechanosensitive ion channel transmembrane helices 2/3" evidence="10">
    <location>
        <begin position="82"/>
        <end position="117"/>
    </location>
</feature>
<keyword evidence="3" id="KW-1003">Cell membrane</keyword>
<organism evidence="11 12">
    <name type="scientific">Candidatus Obscuribacter phosphatis</name>
    <dbReference type="NCBI Taxonomy" id="1906157"/>
    <lineage>
        <taxon>Bacteria</taxon>
        <taxon>Bacillati</taxon>
        <taxon>Candidatus Melainabacteria</taxon>
        <taxon>Candidatus Obscuribacterales</taxon>
        <taxon>Candidatus Obscuribacteraceae</taxon>
        <taxon>Candidatus Obscuribacter</taxon>
    </lineage>
</organism>
<comment type="similarity">
    <text evidence="2">Belongs to the MscS (TC 1.A.23) family.</text>
</comment>
<comment type="caution">
    <text evidence="11">The sequence shown here is derived from an EMBL/GenBank/DDBJ whole genome shotgun (WGS) entry which is preliminary data.</text>
</comment>
<evidence type="ECO:0000313" key="11">
    <source>
        <dbReference type="EMBL" id="MBN8662548.1"/>
    </source>
</evidence>
<dbReference type="InterPro" id="IPR010920">
    <property type="entry name" value="LSM_dom_sf"/>
</dbReference>
<gene>
    <name evidence="11" type="ORF">J0M35_19425</name>
</gene>
<dbReference type="GO" id="GO:0005886">
    <property type="term" value="C:plasma membrane"/>
    <property type="evidence" value="ECO:0007669"/>
    <property type="project" value="UniProtKB-SubCell"/>
</dbReference>
<dbReference type="InterPro" id="IPR006685">
    <property type="entry name" value="MscS_channel_2nd"/>
</dbReference>
<dbReference type="GO" id="GO:0055085">
    <property type="term" value="P:transmembrane transport"/>
    <property type="evidence" value="ECO:0007669"/>
    <property type="project" value="InterPro"/>
</dbReference>
<keyword evidence="5 7" id="KW-1133">Transmembrane helix</keyword>
<evidence type="ECO:0000259" key="8">
    <source>
        <dbReference type="Pfam" id="PF00924"/>
    </source>
</evidence>
<dbReference type="PANTHER" id="PTHR30347:SF1">
    <property type="entry name" value="MECHANOSENSITIVE CHANNEL MSCK"/>
    <property type="match status" value="1"/>
</dbReference>
<dbReference type="InterPro" id="IPR006686">
    <property type="entry name" value="MscS_channel_CS"/>
</dbReference>
<evidence type="ECO:0000259" key="9">
    <source>
        <dbReference type="Pfam" id="PF21082"/>
    </source>
</evidence>
<feature type="transmembrane region" description="Helical" evidence="7">
    <location>
        <begin position="32"/>
        <end position="52"/>
    </location>
</feature>
<proteinExistence type="inferred from homology"/>
<comment type="subcellular location">
    <subcellularLocation>
        <location evidence="1">Cell membrane</location>
        <topology evidence="1">Multi-pass membrane protein</topology>
    </subcellularLocation>
</comment>
<reference evidence="11" key="1">
    <citation type="submission" date="2021-02" db="EMBL/GenBank/DDBJ databases">
        <title>Genome-Resolved Metagenomics of a Microbial Community Performing Photosynthetic Biological Nutrient Removal.</title>
        <authorList>
            <person name="Mcdaniel E.A."/>
        </authorList>
    </citation>
    <scope>NUCLEOTIDE SEQUENCE</scope>
    <source>
        <strain evidence="11">UWPOB_OBS1</strain>
    </source>
</reference>
<evidence type="ECO:0000256" key="4">
    <source>
        <dbReference type="ARBA" id="ARBA00022692"/>
    </source>
</evidence>
<dbReference type="AlphaFoldDB" id="A0A8J7TQ02"/>